<comment type="caution">
    <text evidence="1">The sequence shown here is derived from an EMBL/GenBank/DDBJ whole genome shotgun (WGS) entry which is preliminary data.</text>
</comment>
<sequence>MLQEVVDKAGIEVIPLSAPKPSDVQAATRALVDKVDVIFIPADKTVFSVLEGAVKVTQEMNPPYLL</sequence>
<organism evidence="1 2">
    <name type="scientific">Bartonella callosciuri</name>
    <dbReference type="NCBI Taxonomy" id="686223"/>
    <lineage>
        <taxon>Bacteria</taxon>
        <taxon>Pseudomonadati</taxon>
        <taxon>Pseudomonadota</taxon>
        <taxon>Alphaproteobacteria</taxon>
        <taxon>Hyphomicrobiales</taxon>
        <taxon>Bartonellaceae</taxon>
        <taxon>Bartonella</taxon>
    </lineage>
</organism>
<dbReference type="EMBL" id="JACHIM010000003">
    <property type="protein sequence ID" value="MBB5073699.1"/>
    <property type="molecule type" value="Genomic_DNA"/>
</dbReference>
<dbReference type="AlphaFoldDB" id="A0A840NWR9"/>
<keyword evidence="2" id="KW-1185">Reference proteome</keyword>
<dbReference type="Gene3D" id="3.40.50.2300">
    <property type="match status" value="1"/>
</dbReference>
<protein>
    <submittedName>
        <fullName evidence="1">ABC-type uncharacterized transport system substrate-binding protein</fullName>
    </submittedName>
</protein>
<dbReference type="Pfam" id="PF04392">
    <property type="entry name" value="ABC_sub_bind"/>
    <property type="match status" value="1"/>
</dbReference>
<gene>
    <name evidence="1" type="ORF">HNQ69_000825</name>
</gene>
<reference evidence="1 2" key="1">
    <citation type="submission" date="2020-08" db="EMBL/GenBank/DDBJ databases">
        <title>Genomic Encyclopedia of Type Strains, Phase IV (KMG-IV): sequencing the most valuable type-strain genomes for metagenomic binning, comparative biology and taxonomic classification.</title>
        <authorList>
            <person name="Goeker M."/>
        </authorList>
    </citation>
    <scope>NUCLEOTIDE SEQUENCE [LARGE SCALE GENOMIC DNA]</scope>
    <source>
        <strain evidence="1 2">DSM 28538</strain>
    </source>
</reference>
<name>A0A840NWR9_9HYPH</name>
<evidence type="ECO:0000313" key="2">
    <source>
        <dbReference type="Proteomes" id="UP000561417"/>
    </source>
</evidence>
<dbReference type="Proteomes" id="UP000561417">
    <property type="component" value="Unassembled WGS sequence"/>
</dbReference>
<proteinExistence type="predicted"/>
<accession>A0A840NWR9</accession>
<dbReference type="InterPro" id="IPR007487">
    <property type="entry name" value="ABC_transpt-TYRBP-like"/>
</dbReference>
<evidence type="ECO:0000313" key="1">
    <source>
        <dbReference type="EMBL" id="MBB5073699.1"/>
    </source>
</evidence>